<organism evidence="2">
    <name type="scientific">Timema genevievae</name>
    <name type="common">Walking stick</name>
    <dbReference type="NCBI Taxonomy" id="629358"/>
    <lineage>
        <taxon>Eukaryota</taxon>
        <taxon>Metazoa</taxon>
        <taxon>Ecdysozoa</taxon>
        <taxon>Arthropoda</taxon>
        <taxon>Hexapoda</taxon>
        <taxon>Insecta</taxon>
        <taxon>Pterygota</taxon>
        <taxon>Neoptera</taxon>
        <taxon>Polyneoptera</taxon>
        <taxon>Phasmatodea</taxon>
        <taxon>Timematodea</taxon>
        <taxon>Timematoidea</taxon>
        <taxon>Timematidae</taxon>
        <taxon>Timema</taxon>
    </lineage>
</organism>
<sequence>MEWASFAYETGPFHSMSVVRVAGYRTIDLGFSPRCLQIICDAVGLKLGQLSFPPPSFNATPSRPCKFPVLVEGATTFEPFNETEEFRTPSEDSGVCLGPEPTTSGRGTSGRAVGDWPGSPGSSSHLDKRTSDLALSNDEDFDGAHQVPPPDATSPPSHRDVTRPPPPHQPFHSCFSNTCSGDLPPL</sequence>
<reference evidence="2" key="1">
    <citation type="submission" date="2020-11" db="EMBL/GenBank/DDBJ databases">
        <authorList>
            <person name="Tran Van P."/>
        </authorList>
    </citation>
    <scope>NUCLEOTIDE SEQUENCE</scope>
</reference>
<gene>
    <name evidence="2" type="ORF">TGEB3V08_LOCUS9794</name>
</gene>
<dbReference type="EMBL" id="OE844837">
    <property type="protein sequence ID" value="CAD7606323.1"/>
    <property type="molecule type" value="Genomic_DNA"/>
</dbReference>
<protein>
    <submittedName>
        <fullName evidence="2">Uncharacterized protein</fullName>
    </submittedName>
</protein>
<evidence type="ECO:0000256" key="1">
    <source>
        <dbReference type="SAM" id="MobiDB-lite"/>
    </source>
</evidence>
<proteinExistence type="predicted"/>
<accession>A0A7R9PQS9</accession>
<feature type="region of interest" description="Disordered" evidence="1">
    <location>
        <begin position="78"/>
        <end position="186"/>
    </location>
</feature>
<evidence type="ECO:0000313" key="2">
    <source>
        <dbReference type="EMBL" id="CAD7606323.1"/>
    </source>
</evidence>
<name>A0A7R9PQS9_TIMGE</name>
<dbReference type="AlphaFoldDB" id="A0A7R9PQS9"/>